<dbReference type="GeneID" id="30148162"/>
<keyword evidence="1" id="KW-0175">Coiled coil</keyword>
<organism evidence="4 5">
    <name type="scientific">Babjeviella inositovora NRRL Y-12698</name>
    <dbReference type="NCBI Taxonomy" id="984486"/>
    <lineage>
        <taxon>Eukaryota</taxon>
        <taxon>Fungi</taxon>
        <taxon>Dikarya</taxon>
        <taxon>Ascomycota</taxon>
        <taxon>Saccharomycotina</taxon>
        <taxon>Pichiomycetes</taxon>
        <taxon>Serinales incertae sedis</taxon>
        <taxon>Babjeviella</taxon>
    </lineage>
</organism>
<evidence type="ECO:0000256" key="2">
    <source>
        <dbReference type="SAM" id="MobiDB-lite"/>
    </source>
</evidence>
<gene>
    <name evidence="4" type="ORF">BABINDRAFT_165205</name>
</gene>
<dbReference type="PANTHER" id="PTHR22929">
    <property type="entry name" value="RNA POLYMERASE III TRANSCRIPTION INITIATION FACTOR B"/>
    <property type="match status" value="1"/>
</dbReference>
<dbReference type="SMART" id="SM00717">
    <property type="entry name" value="SANT"/>
    <property type="match status" value="1"/>
</dbReference>
<dbReference type="GO" id="GO:0000995">
    <property type="term" value="F:RNA polymerase III general transcription initiation factor activity"/>
    <property type="evidence" value="ECO:0007669"/>
    <property type="project" value="InterPro"/>
</dbReference>
<dbReference type="Pfam" id="PF15963">
    <property type="entry name" value="Myb_DNA-bind_7"/>
    <property type="match status" value="1"/>
</dbReference>
<proteinExistence type="predicted"/>
<feature type="region of interest" description="Disordered" evidence="2">
    <location>
        <begin position="1"/>
        <end position="46"/>
    </location>
</feature>
<feature type="region of interest" description="Disordered" evidence="2">
    <location>
        <begin position="148"/>
        <end position="209"/>
    </location>
</feature>
<dbReference type="SUPFAM" id="SSF46689">
    <property type="entry name" value="Homeodomain-like"/>
    <property type="match status" value="1"/>
</dbReference>
<dbReference type="GO" id="GO:0070898">
    <property type="term" value="P:RNA polymerase III preinitiation complex assembly"/>
    <property type="evidence" value="ECO:0007669"/>
    <property type="project" value="TreeGrafter"/>
</dbReference>
<dbReference type="InterPro" id="IPR039467">
    <property type="entry name" value="TFIIIB_B''_Myb"/>
</dbReference>
<feature type="coiled-coil region" evidence="1">
    <location>
        <begin position="509"/>
        <end position="538"/>
    </location>
</feature>
<protein>
    <recommendedName>
        <fullName evidence="3">Myb-like domain-containing protein</fullName>
    </recommendedName>
</protein>
<dbReference type="InterPro" id="IPR001005">
    <property type="entry name" value="SANT/Myb"/>
</dbReference>
<feature type="domain" description="Myb-like" evidence="3">
    <location>
        <begin position="423"/>
        <end position="471"/>
    </location>
</feature>
<dbReference type="GO" id="GO:0001156">
    <property type="term" value="F:TFIIIC-class transcription factor complex binding"/>
    <property type="evidence" value="ECO:0007669"/>
    <property type="project" value="TreeGrafter"/>
</dbReference>
<feature type="region of interest" description="Disordered" evidence="2">
    <location>
        <begin position="69"/>
        <end position="89"/>
    </location>
</feature>
<dbReference type="InterPro" id="IPR017174">
    <property type="entry name" value="Bdp1_fungi"/>
</dbReference>
<dbReference type="Proteomes" id="UP000094336">
    <property type="component" value="Unassembled WGS sequence"/>
</dbReference>
<evidence type="ECO:0000313" key="5">
    <source>
        <dbReference type="Proteomes" id="UP000094336"/>
    </source>
</evidence>
<dbReference type="EMBL" id="KV454427">
    <property type="protein sequence ID" value="ODQ81674.1"/>
    <property type="molecule type" value="Genomic_DNA"/>
</dbReference>
<keyword evidence="5" id="KW-1185">Reference proteome</keyword>
<evidence type="ECO:0000256" key="1">
    <source>
        <dbReference type="SAM" id="Coils"/>
    </source>
</evidence>
<dbReference type="CDD" id="cd00167">
    <property type="entry name" value="SANT"/>
    <property type="match status" value="1"/>
</dbReference>
<reference evidence="5" key="1">
    <citation type="submission" date="2016-05" db="EMBL/GenBank/DDBJ databases">
        <title>Comparative genomics of biotechnologically important yeasts.</title>
        <authorList>
            <consortium name="DOE Joint Genome Institute"/>
            <person name="Riley R."/>
            <person name="Haridas S."/>
            <person name="Wolfe K.H."/>
            <person name="Lopes M.R."/>
            <person name="Hittinger C.T."/>
            <person name="Goker M."/>
            <person name="Salamov A."/>
            <person name="Wisecaver J."/>
            <person name="Long T.M."/>
            <person name="Aerts A.L."/>
            <person name="Barry K."/>
            <person name="Choi C."/>
            <person name="Clum A."/>
            <person name="Coughlan A.Y."/>
            <person name="Deshpande S."/>
            <person name="Douglass A.P."/>
            <person name="Hanson S.J."/>
            <person name="Klenk H.-P."/>
            <person name="Labutti K."/>
            <person name="Lapidus A."/>
            <person name="Lindquist E."/>
            <person name="Lipzen A."/>
            <person name="Meier-Kolthoff J.P."/>
            <person name="Ohm R.A."/>
            <person name="Otillar R.P."/>
            <person name="Pangilinan J."/>
            <person name="Peng Y."/>
            <person name="Rokas A."/>
            <person name="Rosa C.A."/>
            <person name="Scheuner C."/>
            <person name="Sibirny A.A."/>
            <person name="Slot J.C."/>
            <person name="Stielow J.B."/>
            <person name="Sun H."/>
            <person name="Kurtzman C.P."/>
            <person name="Blackwell M."/>
            <person name="Grigoriev I.V."/>
            <person name="Jeffries T.W."/>
        </authorList>
    </citation>
    <scope>NUCLEOTIDE SEQUENCE [LARGE SCALE GENOMIC DNA]</scope>
    <source>
        <strain evidence="5">NRRL Y-12698</strain>
    </source>
</reference>
<dbReference type="OrthoDB" id="272624at2759"/>
<dbReference type="GO" id="GO:0000126">
    <property type="term" value="C:transcription factor TFIIIB complex"/>
    <property type="evidence" value="ECO:0007669"/>
    <property type="project" value="InterPro"/>
</dbReference>
<dbReference type="RefSeq" id="XP_018987002.1">
    <property type="nucleotide sequence ID" value="XM_019130309.1"/>
</dbReference>
<dbReference type="AlphaFoldDB" id="A0A1E3QVM7"/>
<dbReference type="STRING" id="984486.A0A1E3QVM7"/>
<evidence type="ECO:0000259" key="3">
    <source>
        <dbReference type="SMART" id="SM00717"/>
    </source>
</evidence>
<name>A0A1E3QVM7_9ASCO</name>
<dbReference type="PIRSF" id="PIRSF037327">
    <property type="entry name" value="TFIIIB_Bdp1_fun"/>
    <property type="match status" value="1"/>
</dbReference>
<dbReference type="InterPro" id="IPR009057">
    <property type="entry name" value="Homeodomain-like_sf"/>
</dbReference>
<evidence type="ECO:0000313" key="4">
    <source>
        <dbReference type="EMBL" id="ODQ81674.1"/>
    </source>
</evidence>
<dbReference type="Gene3D" id="1.10.10.60">
    <property type="entry name" value="Homeodomain-like"/>
    <property type="match status" value="1"/>
</dbReference>
<sequence length="591" mass="67237">MSSIVKKGTRFTPKVSQRRTPRKEDPVSEPPSQISGAEPPASPLLKTDIFKSTEVQTTSVVFTEKYSQSQTAIPGFDNEDNDGEIEQLKKPPVADFRRRRMSSIKVSTPISFKSRQGSVSGASALKESVEPVVPVLISVPLLAPSKRTKRPRNLLSGGDKMAMLKRSNATRKPEPRDEKVETEEQPQIDATKRRKSKSPAESGSAPHALSGVEIADGESIFIINPTTNKMAKINQAKLSQLKLGPVLSGVDVFSKVIRDMSQIPNGISEEDPKLLEEYTVDEDSISMSDLCKPSIPIGAVSSNFDLTKEARRRIQSQKLKEREQRAQARRDRISLDKFIKDEEDKNREARIAVQKELMNVDQEEARGHSVIQLTLQNGELNIDEDSLVVDRHQRDNTNNLREKEEQNRFENPVNSRTYGKARYTDKWTDDEMKQFYNALSAWGTDFTVIAQLFPYRTRRQVKARFTAEERKHPYIIELALARKLPQDFGNYIETSNRKTQDFPSLLDFNAKLEDLKKLHREELENIELGKQKAKLEDAEVQRRREIEIRTGTRTMSRAEKIKELRQNETVVGTVDDVKKKRELELAIPEEA</sequence>
<dbReference type="PANTHER" id="PTHR22929:SF0">
    <property type="entry name" value="TRANSCRIPTION FACTOR TFIIIB COMPONENT B'' HOMOLOG"/>
    <property type="match status" value="1"/>
</dbReference>
<accession>A0A1E3QVM7</accession>